<dbReference type="RefSeq" id="WP_204402264.1">
    <property type="nucleotide sequence ID" value="NZ_JAFBEE010000011.1"/>
</dbReference>
<dbReference type="EMBL" id="JAFBEE010000011">
    <property type="protein sequence ID" value="MBM7615266.1"/>
    <property type="molecule type" value="Genomic_DNA"/>
</dbReference>
<comment type="caution">
    <text evidence="1">The sequence shown here is derived from an EMBL/GenBank/DDBJ whole genome shotgun (WGS) entry which is preliminary data.</text>
</comment>
<name>A0ABS2NQR7_9FIRM</name>
<evidence type="ECO:0000313" key="2">
    <source>
        <dbReference type="Proteomes" id="UP001314796"/>
    </source>
</evidence>
<gene>
    <name evidence="1" type="ORF">JOC73_001835</name>
</gene>
<dbReference type="Proteomes" id="UP001314796">
    <property type="component" value="Unassembled WGS sequence"/>
</dbReference>
<sequence length="77" mass="8767">MENMKDVKALMEQINQLKDHTDQTKEYLAAIQLLAVDDNNGRIKDRVLASNIDSLNNKISNVNTEIDVLVNRITNNQ</sequence>
<reference evidence="1 2" key="1">
    <citation type="submission" date="2021-01" db="EMBL/GenBank/DDBJ databases">
        <title>Genomic Encyclopedia of Type Strains, Phase IV (KMG-IV): sequencing the most valuable type-strain genomes for metagenomic binning, comparative biology and taxonomic classification.</title>
        <authorList>
            <person name="Goeker M."/>
        </authorList>
    </citation>
    <scope>NUCLEOTIDE SEQUENCE [LARGE SCALE GENOMIC DNA]</scope>
    <source>
        <strain evidence="1 2">DSM 25890</strain>
    </source>
</reference>
<organism evidence="1 2">
    <name type="scientific">Alkaliphilus hydrothermalis</name>
    <dbReference type="NCBI Taxonomy" id="1482730"/>
    <lineage>
        <taxon>Bacteria</taxon>
        <taxon>Bacillati</taxon>
        <taxon>Bacillota</taxon>
        <taxon>Clostridia</taxon>
        <taxon>Peptostreptococcales</taxon>
        <taxon>Natronincolaceae</taxon>
        <taxon>Alkaliphilus</taxon>
    </lineage>
</organism>
<protein>
    <submittedName>
        <fullName evidence="1">Uncharacterized protein</fullName>
    </submittedName>
</protein>
<proteinExistence type="predicted"/>
<accession>A0ABS2NQR7</accession>
<keyword evidence="2" id="KW-1185">Reference proteome</keyword>
<evidence type="ECO:0000313" key="1">
    <source>
        <dbReference type="EMBL" id="MBM7615266.1"/>
    </source>
</evidence>